<dbReference type="Proteomes" id="UP000306229">
    <property type="component" value="Chromosome"/>
</dbReference>
<organism evidence="2 3">
    <name type="scientific">Aureibaculum algae</name>
    <dbReference type="NCBI Taxonomy" id="2584122"/>
    <lineage>
        <taxon>Bacteria</taxon>
        <taxon>Pseudomonadati</taxon>
        <taxon>Bacteroidota</taxon>
        <taxon>Flavobacteriia</taxon>
        <taxon>Flavobacteriales</taxon>
        <taxon>Flavobacteriaceae</taxon>
        <taxon>Aureibaculum</taxon>
    </lineage>
</organism>
<accession>A0A5B7TTV1</accession>
<dbReference type="RefSeq" id="WP_138951119.1">
    <property type="nucleotide sequence ID" value="NZ_CP040749.1"/>
</dbReference>
<dbReference type="KEGG" id="fbe:FF125_18055"/>
<keyword evidence="3" id="KW-1185">Reference proteome</keyword>
<dbReference type="EMBL" id="CP040749">
    <property type="protein sequence ID" value="QCX40259.1"/>
    <property type="molecule type" value="Genomic_DNA"/>
</dbReference>
<gene>
    <name evidence="2" type="ORF">FF125_18055</name>
</gene>
<dbReference type="Gene3D" id="2.60.120.10">
    <property type="entry name" value="Jelly Rolls"/>
    <property type="match status" value="1"/>
</dbReference>
<dbReference type="OrthoDB" id="1092431at2"/>
<dbReference type="InterPro" id="IPR036388">
    <property type="entry name" value="WH-like_DNA-bd_sf"/>
</dbReference>
<protein>
    <submittedName>
        <fullName evidence="2">Crp/Fnr family transcriptional regulator</fullName>
    </submittedName>
</protein>
<dbReference type="Gene3D" id="1.10.10.10">
    <property type="entry name" value="Winged helix-like DNA-binding domain superfamily/Winged helix DNA-binding domain"/>
    <property type="match status" value="1"/>
</dbReference>
<proteinExistence type="predicted"/>
<dbReference type="InterPro" id="IPR014710">
    <property type="entry name" value="RmlC-like_jellyroll"/>
</dbReference>
<dbReference type="PROSITE" id="PS50042">
    <property type="entry name" value="CNMP_BINDING_3"/>
    <property type="match status" value="1"/>
</dbReference>
<dbReference type="InterPro" id="IPR018490">
    <property type="entry name" value="cNMP-bd_dom_sf"/>
</dbReference>
<feature type="domain" description="Cyclic nucleotide-binding" evidence="1">
    <location>
        <begin position="15"/>
        <end position="115"/>
    </location>
</feature>
<reference evidence="2 3" key="1">
    <citation type="submission" date="2019-05" db="EMBL/GenBank/DDBJ databases">
        <title>Algicella ahnfeltiae gen. nov., sp. nov., a novel marine bacterium of the family Flavobacteriaceae isolated from a red alga.</title>
        <authorList>
            <person name="Nedashkovskaya O.I."/>
            <person name="Kukhlevskiy A.D."/>
            <person name="Kim S.-G."/>
            <person name="Zhukova N.V."/>
            <person name="Mikhailov V.V."/>
        </authorList>
    </citation>
    <scope>NUCLEOTIDE SEQUENCE [LARGE SCALE GENOMIC DNA]</scope>
    <source>
        <strain evidence="2 3">10Alg115</strain>
    </source>
</reference>
<name>A0A5B7TTV1_9FLAO</name>
<evidence type="ECO:0000313" key="3">
    <source>
        <dbReference type="Proteomes" id="UP000306229"/>
    </source>
</evidence>
<dbReference type="Pfam" id="PF00027">
    <property type="entry name" value="cNMP_binding"/>
    <property type="match status" value="1"/>
</dbReference>
<dbReference type="SUPFAM" id="SSF51206">
    <property type="entry name" value="cAMP-binding domain-like"/>
    <property type="match status" value="1"/>
</dbReference>
<sequence>MNTINLKTFLTSNLDIDEKEILSIVDNCTIKRVKKNEFLLQKNEHCKHTFFVEKGLLRQYSIDEKGKEHILSFAPENWFVTDRESAYFNRPSAYYIQALEESQVAMIDENFIQLLAEKISSFTDFNNKLLHNHILHLQNRINLLLSAAAEDRYLQFVKMYPDILLRVPQTMIASYLGITPESLSRVRKELAHKNFKG</sequence>
<dbReference type="InterPro" id="IPR000595">
    <property type="entry name" value="cNMP-bd_dom"/>
</dbReference>
<evidence type="ECO:0000313" key="2">
    <source>
        <dbReference type="EMBL" id="QCX40259.1"/>
    </source>
</evidence>
<dbReference type="CDD" id="cd00038">
    <property type="entry name" value="CAP_ED"/>
    <property type="match status" value="1"/>
</dbReference>
<dbReference type="AlphaFoldDB" id="A0A5B7TTV1"/>
<evidence type="ECO:0000259" key="1">
    <source>
        <dbReference type="PROSITE" id="PS50042"/>
    </source>
</evidence>